<proteinExistence type="predicted"/>
<accession>A0A1U7HBB1</accession>
<keyword evidence="2" id="KW-1185">Reference proteome</keyword>
<dbReference type="EMBL" id="MRCC01000033">
    <property type="protein sequence ID" value="OKH20870.1"/>
    <property type="molecule type" value="Genomic_DNA"/>
</dbReference>
<dbReference type="InterPro" id="IPR002850">
    <property type="entry name" value="PIN_toxin-like"/>
</dbReference>
<reference evidence="1 2" key="1">
    <citation type="submission" date="2016-11" db="EMBL/GenBank/DDBJ databases">
        <title>Draft Genome Sequences of Nine Cyanobacterial Strains from Diverse Habitats.</title>
        <authorList>
            <person name="Zhu T."/>
            <person name="Hou S."/>
            <person name="Lu X."/>
            <person name="Hess W.R."/>
        </authorList>
    </citation>
    <scope>NUCLEOTIDE SEQUENCE [LARGE SCALE GENOMIC DNA]</scope>
    <source>
        <strain evidence="1 2">5.2 s.c.1</strain>
    </source>
</reference>
<organism evidence="1 2">
    <name type="scientific">Chroogloeocystis siderophila 5.2 s.c.1</name>
    <dbReference type="NCBI Taxonomy" id="247279"/>
    <lineage>
        <taxon>Bacteria</taxon>
        <taxon>Bacillati</taxon>
        <taxon>Cyanobacteriota</taxon>
        <taxon>Cyanophyceae</taxon>
        <taxon>Oscillatoriophycideae</taxon>
        <taxon>Chroococcales</taxon>
        <taxon>Chroococcaceae</taxon>
        <taxon>Chroogloeocystis</taxon>
    </lineage>
</organism>
<sequence>MIVGNIYNFFQVLHLVEITENMRECRNQKDNKVLALALNEESQYIVTGDKDLLVLHPFRSAIIITVEEFLKTIKFE</sequence>
<gene>
    <name evidence="1" type="ORF">NIES1031_22660</name>
</gene>
<dbReference type="AlphaFoldDB" id="A0A1U7HBB1"/>
<evidence type="ECO:0000313" key="1">
    <source>
        <dbReference type="EMBL" id="OKH20870.1"/>
    </source>
</evidence>
<dbReference type="NCBIfam" id="TIGR00305">
    <property type="entry name" value="putative toxin-antitoxin system toxin component, PIN family"/>
    <property type="match status" value="1"/>
</dbReference>
<name>A0A1U7HBB1_9CHRO</name>
<comment type="caution">
    <text evidence="1">The sequence shown here is derived from an EMBL/GenBank/DDBJ whole genome shotgun (WGS) entry which is preliminary data.</text>
</comment>
<dbReference type="STRING" id="247279.NIES1031_22660"/>
<protein>
    <submittedName>
        <fullName evidence="1">Putative toxin-antitoxin system toxin component, PIN family</fullName>
    </submittedName>
</protein>
<dbReference type="Proteomes" id="UP000185984">
    <property type="component" value="Unassembled WGS sequence"/>
</dbReference>
<evidence type="ECO:0000313" key="2">
    <source>
        <dbReference type="Proteomes" id="UP000185984"/>
    </source>
</evidence>